<proteinExistence type="predicted"/>
<feature type="region of interest" description="Disordered" evidence="1">
    <location>
        <begin position="33"/>
        <end position="62"/>
    </location>
</feature>
<organism evidence="2 3">
    <name type="scientific">Limnobacter litoralis</name>
    <dbReference type="NCBI Taxonomy" id="481366"/>
    <lineage>
        <taxon>Bacteria</taxon>
        <taxon>Pseudomonadati</taxon>
        <taxon>Pseudomonadota</taxon>
        <taxon>Betaproteobacteria</taxon>
        <taxon>Burkholderiales</taxon>
        <taxon>Burkholderiaceae</taxon>
        <taxon>Limnobacter</taxon>
    </lineage>
</organism>
<keyword evidence="3" id="KW-1185">Reference proteome</keyword>
<evidence type="ECO:0000313" key="3">
    <source>
        <dbReference type="Proteomes" id="UP001156664"/>
    </source>
</evidence>
<feature type="compositionally biased region" description="Basic residues" evidence="1">
    <location>
        <begin position="43"/>
        <end position="62"/>
    </location>
</feature>
<evidence type="ECO:0000313" key="2">
    <source>
        <dbReference type="EMBL" id="GLR27477.1"/>
    </source>
</evidence>
<sequence length="62" mass="7224">MKPKPFESLNHFTVPVVIFDTPEIKHKWGVMPRWGDSQEKDKRMKGKIPRMAGKKPSSKSWS</sequence>
<accession>A0ABQ5YTW6</accession>
<dbReference type="EMBL" id="BSOJ01000032">
    <property type="protein sequence ID" value="GLR27477.1"/>
    <property type="molecule type" value="Genomic_DNA"/>
</dbReference>
<protein>
    <submittedName>
        <fullName evidence="2">Uncharacterized protein</fullName>
    </submittedName>
</protein>
<reference evidence="3" key="1">
    <citation type="journal article" date="2019" name="Int. J. Syst. Evol. Microbiol.">
        <title>The Global Catalogue of Microorganisms (GCM) 10K type strain sequencing project: providing services to taxonomists for standard genome sequencing and annotation.</title>
        <authorList>
            <consortium name="The Broad Institute Genomics Platform"/>
            <consortium name="The Broad Institute Genome Sequencing Center for Infectious Disease"/>
            <person name="Wu L."/>
            <person name="Ma J."/>
        </authorList>
    </citation>
    <scope>NUCLEOTIDE SEQUENCE [LARGE SCALE GENOMIC DNA]</scope>
    <source>
        <strain evidence="3">NBRC 105857</strain>
    </source>
</reference>
<comment type="caution">
    <text evidence="2">The sequence shown here is derived from an EMBL/GenBank/DDBJ whole genome shotgun (WGS) entry which is preliminary data.</text>
</comment>
<gene>
    <name evidence="2" type="ORF">GCM10007875_25680</name>
</gene>
<name>A0ABQ5YTW6_9BURK</name>
<dbReference type="Proteomes" id="UP001156664">
    <property type="component" value="Unassembled WGS sequence"/>
</dbReference>
<evidence type="ECO:0000256" key="1">
    <source>
        <dbReference type="SAM" id="MobiDB-lite"/>
    </source>
</evidence>